<dbReference type="SUPFAM" id="SSF88697">
    <property type="entry name" value="PUA domain-like"/>
    <property type="match status" value="1"/>
</dbReference>
<evidence type="ECO:0000259" key="4">
    <source>
        <dbReference type="PROSITE" id="PS51015"/>
    </source>
</evidence>
<reference evidence="5 6" key="1">
    <citation type="submission" date="2017-09" db="EMBL/GenBank/DDBJ databases">
        <title>WGS assembly of Aquilegia coerulea Goldsmith.</title>
        <authorList>
            <person name="Hodges S."/>
            <person name="Kramer E."/>
            <person name="Nordborg M."/>
            <person name="Tomkins J."/>
            <person name="Borevitz J."/>
            <person name="Derieg N."/>
            <person name="Yan J."/>
            <person name="Mihaltcheva S."/>
            <person name="Hayes R.D."/>
            <person name="Rokhsar D."/>
        </authorList>
    </citation>
    <scope>NUCLEOTIDE SEQUENCE [LARGE SCALE GENOMIC DNA]</scope>
    <source>
        <strain evidence="6">cv. Goldsmith</strain>
    </source>
</reference>
<dbReference type="SMART" id="SM00466">
    <property type="entry name" value="SRA"/>
    <property type="match status" value="1"/>
</dbReference>
<dbReference type="InterPro" id="IPR036987">
    <property type="entry name" value="SRA-YDG_sf"/>
</dbReference>
<keyword evidence="6" id="KW-1185">Reference proteome</keyword>
<evidence type="ECO:0000256" key="1">
    <source>
        <dbReference type="ARBA" id="ARBA00004286"/>
    </source>
</evidence>
<dbReference type="Proteomes" id="UP000230069">
    <property type="component" value="Unassembled WGS sequence"/>
</dbReference>
<proteinExistence type="predicted"/>
<sequence>MDGRPVVQQSHNRDSSSIKLGLHTLKDKEGDIQAGVSRNKVRETLRLFQMLCKELLHSAEEKCSRKRVDLLSAKILKKKNKWVNSGNQNLGAVPGVEVGDEFSYRVELSVIGLHRPYQGGIDYTTRRGKILATSIVASGGYDDAICGSDVLIYSGQGGCPVRGVTTATDQKLVRGNLALKNSMDEGTPVRVIRGFDKTNGHNYSRMVMAAGFTYDGLYLVEKYWKQKGRYGTDVFMFQLRRIPGQLRVLKELQK</sequence>
<feature type="domain" description="YDG" evidence="4">
    <location>
        <begin position="91"/>
        <end position="241"/>
    </location>
</feature>
<evidence type="ECO:0000256" key="2">
    <source>
        <dbReference type="ARBA" id="ARBA00023242"/>
    </source>
</evidence>
<dbReference type="PANTHER" id="PTHR45660:SF46">
    <property type="entry name" value="HISTONE-LYSINE N-METHYLTRANSFERASE, H3 LYSINE-9 SPECIFIC SUVH6"/>
    <property type="match status" value="1"/>
</dbReference>
<dbReference type="PANTHER" id="PTHR45660">
    <property type="entry name" value="HISTONE-LYSINE N-METHYLTRANSFERASE SETMAR"/>
    <property type="match status" value="1"/>
</dbReference>
<evidence type="ECO:0000313" key="6">
    <source>
        <dbReference type="Proteomes" id="UP000230069"/>
    </source>
</evidence>
<dbReference type="GO" id="GO:0005694">
    <property type="term" value="C:chromosome"/>
    <property type="evidence" value="ECO:0007669"/>
    <property type="project" value="UniProtKB-SubCell"/>
</dbReference>
<dbReference type="GO" id="GO:0005634">
    <property type="term" value="C:nucleus"/>
    <property type="evidence" value="ECO:0007669"/>
    <property type="project" value="UniProtKB-SubCell"/>
</dbReference>
<dbReference type="InParanoid" id="A0A2G5E9C1"/>
<dbReference type="InterPro" id="IPR003105">
    <property type="entry name" value="SRA_YDG"/>
</dbReference>
<dbReference type="OrthoDB" id="5792673at2759"/>
<organism evidence="5 6">
    <name type="scientific">Aquilegia coerulea</name>
    <name type="common">Rocky mountain columbine</name>
    <dbReference type="NCBI Taxonomy" id="218851"/>
    <lineage>
        <taxon>Eukaryota</taxon>
        <taxon>Viridiplantae</taxon>
        <taxon>Streptophyta</taxon>
        <taxon>Embryophyta</taxon>
        <taxon>Tracheophyta</taxon>
        <taxon>Spermatophyta</taxon>
        <taxon>Magnoliopsida</taxon>
        <taxon>Ranunculales</taxon>
        <taxon>Ranunculaceae</taxon>
        <taxon>Thalictroideae</taxon>
        <taxon>Aquilegia</taxon>
    </lineage>
</organism>
<dbReference type="Gene3D" id="2.30.280.10">
    <property type="entry name" value="SRA-YDG"/>
    <property type="match status" value="1"/>
</dbReference>
<gene>
    <name evidence="5" type="ORF">AQUCO_01000311v1</name>
</gene>
<dbReference type="EMBL" id="KZ305027">
    <property type="protein sequence ID" value="PIA52358.1"/>
    <property type="molecule type" value="Genomic_DNA"/>
</dbReference>
<comment type="subcellular location">
    <subcellularLocation>
        <location evidence="1">Chromosome</location>
    </subcellularLocation>
    <subcellularLocation>
        <location evidence="3">Nucleus</location>
    </subcellularLocation>
</comment>
<dbReference type="GO" id="GO:0003690">
    <property type="term" value="F:double-stranded DNA binding"/>
    <property type="evidence" value="ECO:0007669"/>
    <property type="project" value="TreeGrafter"/>
</dbReference>
<evidence type="ECO:0000313" key="5">
    <source>
        <dbReference type="EMBL" id="PIA52358.1"/>
    </source>
</evidence>
<dbReference type="InterPro" id="IPR051357">
    <property type="entry name" value="H3K9_HMTase_SUVAR3-9"/>
</dbReference>
<dbReference type="InterPro" id="IPR015947">
    <property type="entry name" value="PUA-like_sf"/>
</dbReference>
<name>A0A2G5E9C1_AQUCA</name>
<dbReference type="Pfam" id="PF02182">
    <property type="entry name" value="SAD_SRA"/>
    <property type="match status" value="1"/>
</dbReference>
<dbReference type="STRING" id="218851.A0A2G5E9C1"/>
<dbReference type="PROSITE" id="PS51015">
    <property type="entry name" value="YDG"/>
    <property type="match status" value="1"/>
</dbReference>
<keyword evidence="2 3" id="KW-0539">Nucleus</keyword>
<evidence type="ECO:0000256" key="3">
    <source>
        <dbReference type="PROSITE-ProRule" id="PRU00358"/>
    </source>
</evidence>
<protein>
    <recommendedName>
        <fullName evidence="4">YDG domain-containing protein</fullName>
    </recommendedName>
</protein>
<dbReference type="AlphaFoldDB" id="A0A2G5E9C1"/>
<dbReference type="GO" id="GO:0042054">
    <property type="term" value="F:histone methyltransferase activity"/>
    <property type="evidence" value="ECO:0007669"/>
    <property type="project" value="TreeGrafter"/>
</dbReference>
<accession>A0A2G5E9C1</accession>